<dbReference type="AlphaFoldDB" id="A0A6A6YX22"/>
<proteinExistence type="predicted"/>
<reference evidence="2 4" key="1">
    <citation type="journal article" date="2020" name="Stud. Mycol.">
        <title>101 Dothideomycetes genomes: a test case for predicting lifestyles and emergence of pathogens.</title>
        <authorList>
            <person name="Haridas S."/>
            <person name="Albert R."/>
            <person name="Binder M."/>
            <person name="Bloem J."/>
            <person name="Labutti K."/>
            <person name="Salamov A."/>
            <person name="Andreopoulos B."/>
            <person name="Baker S."/>
            <person name="Barry K."/>
            <person name="Bills G."/>
            <person name="Bluhm B."/>
            <person name="Cannon C."/>
            <person name="Castanera R."/>
            <person name="Culley D."/>
            <person name="Daum C."/>
            <person name="Ezra D."/>
            <person name="Gonzalez J."/>
            <person name="Henrissat B."/>
            <person name="Kuo A."/>
            <person name="Liang C."/>
            <person name="Lipzen A."/>
            <person name="Lutzoni F."/>
            <person name="Magnuson J."/>
            <person name="Mondo S."/>
            <person name="Nolan M."/>
            <person name="Ohm R."/>
            <person name="Pangilinan J."/>
            <person name="Park H.-J."/>
            <person name="Ramirez L."/>
            <person name="Alfaro M."/>
            <person name="Sun H."/>
            <person name="Tritt A."/>
            <person name="Yoshinaga Y."/>
            <person name="Zwiers L.-H."/>
            <person name="Turgeon B."/>
            <person name="Goodwin S."/>
            <person name="Spatafora J."/>
            <person name="Crous P."/>
            <person name="Grigoriev I."/>
        </authorList>
    </citation>
    <scope>NUCLEOTIDE SEQUENCE</scope>
    <source>
        <strain evidence="2 4">CBS 304.34</strain>
    </source>
</reference>
<dbReference type="SUPFAM" id="SSF54695">
    <property type="entry name" value="POZ domain"/>
    <property type="match status" value="1"/>
</dbReference>
<evidence type="ECO:0000313" key="3">
    <source>
        <dbReference type="Proteomes" id="UP000504636"/>
    </source>
</evidence>
<gene>
    <name evidence="2 4" type="ORF">BDZ99DRAFT_568674</name>
</gene>
<dbReference type="RefSeq" id="XP_033580446.1">
    <property type="nucleotide sequence ID" value="XM_033727807.1"/>
</dbReference>
<dbReference type="CDD" id="cd18186">
    <property type="entry name" value="BTB_POZ_ZBTB_KLHL-like"/>
    <property type="match status" value="1"/>
</dbReference>
<dbReference type="Pfam" id="PF00651">
    <property type="entry name" value="BTB"/>
    <property type="match status" value="1"/>
</dbReference>
<evidence type="ECO:0000313" key="4">
    <source>
        <dbReference type="RefSeq" id="XP_033580446.1"/>
    </source>
</evidence>
<dbReference type="Gene3D" id="3.30.710.10">
    <property type="entry name" value="Potassium Channel Kv1.1, Chain A"/>
    <property type="match status" value="1"/>
</dbReference>
<protein>
    <recommendedName>
        <fullName evidence="1">BTB domain-containing protein</fullName>
    </recommendedName>
</protein>
<feature type="domain" description="BTB" evidence="1">
    <location>
        <begin position="22"/>
        <end position="89"/>
    </location>
</feature>
<reference evidence="4" key="3">
    <citation type="submission" date="2025-04" db="UniProtKB">
        <authorList>
            <consortium name="RefSeq"/>
        </authorList>
    </citation>
    <scope>IDENTIFICATION</scope>
    <source>
        <strain evidence="4">CBS 304.34</strain>
    </source>
</reference>
<organism evidence="2">
    <name type="scientific">Mytilinidion resinicola</name>
    <dbReference type="NCBI Taxonomy" id="574789"/>
    <lineage>
        <taxon>Eukaryota</taxon>
        <taxon>Fungi</taxon>
        <taxon>Dikarya</taxon>
        <taxon>Ascomycota</taxon>
        <taxon>Pezizomycotina</taxon>
        <taxon>Dothideomycetes</taxon>
        <taxon>Pleosporomycetidae</taxon>
        <taxon>Mytilinidiales</taxon>
        <taxon>Mytilinidiaceae</taxon>
        <taxon>Mytilinidion</taxon>
    </lineage>
</organism>
<dbReference type="PANTHER" id="PTHR47843">
    <property type="entry name" value="BTB DOMAIN-CONTAINING PROTEIN-RELATED"/>
    <property type="match status" value="1"/>
</dbReference>
<dbReference type="EMBL" id="MU003696">
    <property type="protein sequence ID" value="KAF2813482.1"/>
    <property type="molecule type" value="Genomic_DNA"/>
</dbReference>
<evidence type="ECO:0000313" key="2">
    <source>
        <dbReference type="EMBL" id="KAF2813482.1"/>
    </source>
</evidence>
<dbReference type="Proteomes" id="UP000504636">
    <property type="component" value="Unplaced"/>
</dbReference>
<dbReference type="PANTHER" id="PTHR47843:SF5">
    <property type="entry name" value="BTB_POZ DOMAIN PROTEIN"/>
    <property type="match status" value="1"/>
</dbReference>
<dbReference type="OrthoDB" id="6359816at2759"/>
<name>A0A6A6YX22_9PEZI</name>
<dbReference type="InterPro" id="IPR000210">
    <property type="entry name" value="BTB/POZ_dom"/>
</dbReference>
<reference evidence="4" key="2">
    <citation type="submission" date="2020-04" db="EMBL/GenBank/DDBJ databases">
        <authorList>
            <consortium name="NCBI Genome Project"/>
        </authorList>
    </citation>
    <scope>NUCLEOTIDE SEQUENCE</scope>
    <source>
        <strain evidence="4">CBS 304.34</strain>
    </source>
</reference>
<dbReference type="GeneID" id="54468700"/>
<dbReference type="PROSITE" id="PS50097">
    <property type="entry name" value="BTB"/>
    <property type="match status" value="1"/>
</dbReference>
<dbReference type="InterPro" id="IPR011333">
    <property type="entry name" value="SKP1/BTB/POZ_sf"/>
</dbReference>
<keyword evidence="3" id="KW-1185">Reference proteome</keyword>
<evidence type="ECO:0000259" key="1">
    <source>
        <dbReference type="PROSITE" id="PS50097"/>
    </source>
</evidence>
<accession>A0A6A6YX22</accession>
<sequence>MSVFKRIVLDVSGSYMNSAKYSDLEVRCNDTTYMVHRMVLCPQIKFFDKACSSGFKQAEEGVIDLSHDNPATVASMLEYAYTFDYTTPEAPISSPLPKTPFLHDMGKADWFADIVREVCEFTYTSDRGLRNIMVAIVGNNHSSIMEQDSSSPLRVLMAEIPDFASDCFAKMSDLYNGDVKKFEEVYVCPECGLKTTEDGIEALSTGFMWVEEDVCDLCLLRREPES</sequence>